<dbReference type="AlphaFoldDB" id="A0A0R2NZM6"/>
<keyword evidence="4" id="KW-0804">Transcription</keyword>
<dbReference type="PANTHER" id="PTHR30204:SF69">
    <property type="entry name" value="MERR-FAMILY TRANSCRIPTIONAL REGULATOR"/>
    <property type="match status" value="1"/>
</dbReference>
<dbReference type="PANTHER" id="PTHR30204">
    <property type="entry name" value="REDOX-CYCLING DRUG-SENSING TRANSCRIPTIONAL ACTIVATOR SOXR"/>
    <property type="match status" value="1"/>
</dbReference>
<dbReference type="SMART" id="SM00422">
    <property type="entry name" value="HTH_MERR"/>
    <property type="match status" value="1"/>
</dbReference>
<evidence type="ECO:0000256" key="1">
    <source>
        <dbReference type="ARBA" id="ARBA00022491"/>
    </source>
</evidence>
<dbReference type="SUPFAM" id="SSF46955">
    <property type="entry name" value="Putative DNA-binding domain"/>
    <property type="match status" value="1"/>
</dbReference>
<accession>A0A0R2NZM6</accession>
<evidence type="ECO:0000313" key="7">
    <source>
        <dbReference type="EMBL" id="KRO28973.1"/>
    </source>
</evidence>
<keyword evidence="2" id="KW-0805">Transcription regulation</keyword>
<dbReference type="EMBL" id="AYGX02000023">
    <property type="protein sequence ID" value="KRO28973.1"/>
    <property type="molecule type" value="Genomic_DNA"/>
</dbReference>
<reference evidence="7 8" key="1">
    <citation type="journal article" date="2015" name="Genome Announc.">
        <title>Expanding the biotechnology potential of lactobacilli through comparative genomics of 213 strains and associated genera.</title>
        <authorList>
            <person name="Sun Z."/>
            <person name="Harris H.M."/>
            <person name="McCann A."/>
            <person name="Guo C."/>
            <person name="Argimon S."/>
            <person name="Zhang W."/>
            <person name="Yang X."/>
            <person name="Jeffery I.B."/>
            <person name="Cooney J.C."/>
            <person name="Kagawa T.F."/>
            <person name="Liu W."/>
            <person name="Song Y."/>
            <person name="Salvetti E."/>
            <person name="Wrobel A."/>
            <person name="Rasinkangas P."/>
            <person name="Parkhill J."/>
            <person name="Rea M.C."/>
            <person name="O'Sullivan O."/>
            <person name="Ritari J."/>
            <person name="Douillard F.P."/>
            <person name="Paul Ross R."/>
            <person name="Yang R."/>
            <person name="Briner A.E."/>
            <person name="Felis G.E."/>
            <person name="de Vos W.M."/>
            <person name="Barrangou R."/>
            <person name="Klaenhammer T.R."/>
            <person name="Caufield P.W."/>
            <person name="Cui Y."/>
            <person name="Zhang H."/>
            <person name="O'Toole P.W."/>
        </authorList>
    </citation>
    <scope>NUCLEOTIDE SEQUENCE [LARGE SCALE GENOMIC DNA]</scope>
    <source>
        <strain evidence="7 8">DSM 21115</strain>
    </source>
</reference>
<dbReference type="PROSITE" id="PS00552">
    <property type="entry name" value="HTH_MERR_1"/>
    <property type="match status" value="1"/>
</dbReference>
<sequence>MAEFTIGELARLTDVSIQTLRYYDRIGLFKPVRVDKQNNYRYYDVPQLFQLNTIKYLRYFGLSIQKIEQLLQADAAQQVTFLQQQDQQIDAEIQRLQAIKQLLQGQQQQLALKQQLKMQLGQIYERQLPVQRYAQQACATVITPKDRPDVAVSQLVQLVKTAGSRANLQYGCAYPLADYESLTAIHYQYLFTQLFDEQVVLPAENQLILPAGTYLGVAFHWSHAVYLDYLQQLKAAYVARQGKLPATVYEVSLLDGYDYQNDANFITELRVRLD</sequence>
<dbReference type="CDD" id="cd01107">
    <property type="entry name" value="HTH_BmrR"/>
    <property type="match status" value="1"/>
</dbReference>
<feature type="domain" description="HTH merR-type" evidence="6">
    <location>
        <begin position="3"/>
        <end position="73"/>
    </location>
</feature>
<dbReference type="GO" id="GO:0003700">
    <property type="term" value="F:DNA-binding transcription factor activity"/>
    <property type="evidence" value="ECO:0007669"/>
    <property type="project" value="InterPro"/>
</dbReference>
<dbReference type="Pfam" id="PF13411">
    <property type="entry name" value="MerR_1"/>
    <property type="match status" value="1"/>
</dbReference>
<keyword evidence="5" id="KW-0175">Coiled coil</keyword>
<keyword evidence="1" id="KW-0678">Repressor</keyword>
<dbReference type="InterPro" id="IPR047057">
    <property type="entry name" value="MerR_fam"/>
</dbReference>
<evidence type="ECO:0000256" key="5">
    <source>
        <dbReference type="SAM" id="Coils"/>
    </source>
</evidence>
<evidence type="ECO:0000256" key="2">
    <source>
        <dbReference type="ARBA" id="ARBA00023015"/>
    </source>
</evidence>
<keyword evidence="8" id="KW-1185">Reference proteome</keyword>
<gene>
    <name evidence="7" type="ORF">DY78_GL001663</name>
</gene>
<feature type="coiled-coil region" evidence="5">
    <location>
        <begin position="82"/>
        <end position="109"/>
    </location>
</feature>
<dbReference type="SUPFAM" id="SSF55136">
    <property type="entry name" value="Probable bacterial effector-binding domain"/>
    <property type="match status" value="1"/>
</dbReference>
<dbReference type="GO" id="GO:0003677">
    <property type="term" value="F:DNA binding"/>
    <property type="evidence" value="ECO:0007669"/>
    <property type="project" value="UniProtKB-KW"/>
</dbReference>
<dbReference type="InterPro" id="IPR000551">
    <property type="entry name" value="MerR-type_HTH_dom"/>
</dbReference>
<protein>
    <submittedName>
        <fullName evidence="7">Transcriptional regulator</fullName>
    </submittedName>
</protein>
<evidence type="ECO:0000313" key="8">
    <source>
        <dbReference type="Proteomes" id="UP000050920"/>
    </source>
</evidence>
<evidence type="ECO:0000256" key="4">
    <source>
        <dbReference type="ARBA" id="ARBA00023163"/>
    </source>
</evidence>
<organism evidence="7 8">
    <name type="scientific">Lactiplantibacillus fabifermentans DSM 21115</name>
    <dbReference type="NCBI Taxonomy" id="1413187"/>
    <lineage>
        <taxon>Bacteria</taxon>
        <taxon>Bacillati</taxon>
        <taxon>Bacillota</taxon>
        <taxon>Bacilli</taxon>
        <taxon>Lactobacillales</taxon>
        <taxon>Lactobacillaceae</taxon>
        <taxon>Lactiplantibacillus</taxon>
    </lineage>
</organism>
<dbReference type="Gene3D" id="1.10.1660.10">
    <property type="match status" value="1"/>
</dbReference>
<dbReference type="PROSITE" id="PS50937">
    <property type="entry name" value="HTH_MERR_2"/>
    <property type="match status" value="1"/>
</dbReference>
<name>A0A0R2NZM6_9LACO</name>
<comment type="caution">
    <text evidence="7">The sequence shown here is derived from an EMBL/GenBank/DDBJ whole genome shotgun (WGS) entry which is preliminary data.</text>
</comment>
<proteinExistence type="predicted"/>
<evidence type="ECO:0000256" key="3">
    <source>
        <dbReference type="ARBA" id="ARBA00023125"/>
    </source>
</evidence>
<dbReference type="RefSeq" id="WP_024626333.1">
    <property type="nucleotide sequence ID" value="NZ_AYGX02000023.1"/>
</dbReference>
<dbReference type="InterPro" id="IPR011256">
    <property type="entry name" value="Reg_factor_effector_dom_sf"/>
</dbReference>
<evidence type="ECO:0000259" key="6">
    <source>
        <dbReference type="PROSITE" id="PS50937"/>
    </source>
</evidence>
<dbReference type="Proteomes" id="UP000050920">
    <property type="component" value="Unassembled WGS sequence"/>
</dbReference>
<dbReference type="InterPro" id="IPR009061">
    <property type="entry name" value="DNA-bd_dom_put_sf"/>
</dbReference>
<keyword evidence="3" id="KW-0238">DNA-binding</keyword>
<dbReference type="Gene3D" id="3.20.80.10">
    <property type="entry name" value="Regulatory factor, effector binding domain"/>
    <property type="match status" value="1"/>
</dbReference>